<dbReference type="GO" id="GO:0004674">
    <property type="term" value="F:protein serine/threonine kinase activity"/>
    <property type="evidence" value="ECO:0007669"/>
    <property type="project" value="UniProtKB-KW"/>
</dbReference>
<organism evidence="18 19">
    <name type="scientific">Stephania cephalantha</name>
    <dbReference type="NCBI Taxonomy" id="152367"/>
    <lineage>
        <taxon>Eukaryota</taxon>
        <taxon>Viridiplantae</taxon>
        <taxon>Streptophyta</taxon>
        <taxon>Embryophyta</taxon>
        <taxon>Tracheophyta</taxon>
        <taxon>Spermatophyta</taxon>
        <taxon>Magnoliopsida</taxon>
        <taxon>Ranunculales</taxon>
        <taxon>Menispermaceae</taxon>
        <taxon>Menispermoideae</taxon>
        <taxon>Cissampelideae</taxon>
        <taxon>Stephania</taxon>
    </lineage>
</organism>
<feature type="domain" description="Bulb-type lectin" evidence="17">
    <location>
        <begin position="128"/>
        <end position="244"/>
    </location>
</feature>
<evidence type="ECO:0000259" key="15">
    <source>
        <dbReference type="PROSITE" id="PS50011"/>
    </source>
</evidence>
<evidence type="ECO:0000256" key="2">
    <source>
        <dbReference type="ARBA" id="ARBA00022527"/>
    </source>
</evidence>
<dbReference type="PANTHER" id="PTHR47974">
    <property type="entry name" value="OS07G0415500 PROTEIN"/>
    <property type="match status" value="1"/>
</dbReference>
<evidence type="ECO:0000313" key="19">
    <source>
        <dbReference type="Proteomes" id="UP001419268"/>
    </source>
</evidence>
<keyword evidence="7" id="KW-0418">Kinase</keyword>
<evidence type="ECO:0000256" key="8">
    <source>
        <dbReference type="ARBA" id="ARBA00022840"/>
    </source>
</evidence>
<dbReference type="EMBL" id="JBBNAG010000007">
    <property type="protein sequence ID" value="KAK9118265.1"/>
    <property type="molecule type" value="Genomic_DNA"/>
</dbReference>
<gene>
    <name evidence="18" type="ORF">Scep_016358</name>
</gene>
<dbReference type="PANTHER" id="PTHR47974:SF6">
    <property type="entry name" value="NON-SPECIFIC SERINE_THREONINE PROTEIN KINASE"/>
    <property type="match status" value="1"/>
</dbReference>
<keyword evidence="13" id="KW-0245">EGF-like domain</keyword>
<name>A0AAP0IN22_9MAGN</name>
<dbReference type="GO" id="GO:0016020">
    <property type="term" value="C:membrane"/>
    <property type="evidence" value="ECO:0007669"/>
    <property type="project" value="UniProtKB-SubCell"/>
</dbReference>
<dbReference type="InterPro" id="IPR036426">
    <property type="entry name" value="Bulb-type_lectin_dom_sf"/>
</dbReference>
<feature type="disulfide bond" evidence="13">
    <location>
        <begin position="354"/>
        <end position="371"/>
    </location>
</feature>
<keyword evidence="11 13" id="KW-1015">Disulfide bond</keyword>
<evidence type="ECO:0000256" key="14">
    <source>
        <dbReference type="PROSITE-ProRule" id="PRU10141"/>
    </source>
</evidence>
<keyword evidence="2" id="KW-0723">Serine/threonine-protein kinase</keyword>
<dbReference type="SUPFAM" id="SSF51110">
    <property type="entry name" value="alpha-D-mannose-specific plant lectins"/>
    <property type="match status" value="1"/>
</dbReference>
<dbReference type="InterPro" id="IPR000742">
    <property type="entry name" value="EGF"/>
</dbReference>
<feature type="binding site" evidence="14">
    <location>
        <position position="605"/>
    </location>
    <ligand>
        <name>ATP</name>
        <dbReference type="ChEBI" id="CHEBI:30616"/>
    </ligand>
</feature>
<keyword evidence="19" id="KW-1185">Reference proteome</keyword>
<dbReference type="PROSITE" id="PS50026">
    <property type="entry name" value="EGF_3"/>
    <property type="match status" value="1"/>
</dbReference>
<dbReference type="PROSITE" id="PS00107">
    <property type="entry name" value="PROTEIN_KINASE_ATP"/>
    <property type="match status" value="1"/>
</dbReference>
<dbReference type="FunFam" id="3.30.200.20:FF:000178">
    <property type="entry name" value="serine/threonine-protein kinase PBS1-like"/>
    <property type="match status" value="1"/>
</dbReference>
<evidence type="ECO:0000256" key="7">
    <source>
        <dbReference type="ARBA" id="ARBA00022777"/>
    </source>
</evidence>
<keyword evidence="4" id="KW-0812">Transmembrane</keyword>
<dbReference type="InterPro" id="IPR017441">
    <property type="entry name" value="Protein_kinase_ATP_BS"/>
</dbReference>
<dbReference type="Gene3D" id="1.10.510.10">
    <property type="entry name" value="Transferase(Phosphotransferase) domain 1"/>
    <property type="match status" value="1"/>
</dbReference>
<sequence>MNRNAGNELHPLRFYKKTMFMCNKMHEMSHPCEHKGRIKRSLLSLNTSGANLWPQFASASPPNSSQLLLSGIGELIKTLLSAYIINTAGSPPQSRILSDLYLYVTSCSHHDIVCQESQKDYNIYTGFIGATIINRILVSANSTFAAGFRLSPTSPNRYFFAIWYLNISIDTIVWSVSQNSPFNHTTSLQISPQSGLLSLNTSGANLWPQFASASPPNSSQLVLSGIGELSFGNWSSFKFPTDTTLPLQPIIGTTLFSINNKYSFKGSNNLVFNSSSVYWRIDNKIVRLESDGTLVKDDGTSFIPQDVAAQTRPLRRFNLGDDGNLRIYSFYHDLNRWVVVWAAIQEPCTIHGTCGPNYICVSGSNSNSTQCVCPPGFRVADSADNNLTQTCELKLKIPSIVTHSKYLQFDYVNYSGGSNQTDRQSPNLSTCQSECSSNQRCLGFGFKFDGKRYCVHQIDRLLNGYWSPGTETAMFIKVSNLETDQSNFTGLTSKLETTCPVRIKLGNPPSDSNDTTRNVAIICALFVVELVSGATAFYALLKKYIKYRDMAQSVGVELVQAGGPKRFGYDELKAATKDFSDVVGHGGFGVVYKGTLPDGRVVAVKRLKSFGFGTGNKGGNEAQFWAEVTIIARMHHLNLVRMWGFCADKSQRLLVYEYIPNGSLDKFLFPSKTPPHDPTTITTTPPPLVLDLKMRYRISLGVARAIAYLHEECLEWVLHCDIKPENILLENDLCPKVSDFGLAKLAKKEDMVSMSRMRGTRGYMAPEWVRMEPITAKADVYSYGMVLLEMVSGVRSMEFKSGEGVGSEEWYFPRWVYEKVYEERRVEEIVDRRMFDGIGDEEMGMVDRMVKTAMWCLQDRAEMRPSMGRVAKMLEGSVEIADPGKPTIFYLGSE</sequence>
<comment type="caution">
    <text evidence="18">The sequence shown here is derived from an EMBL/GenBank/DDBJ whole genome shotgun (WGS) entry which is preliminary data.</text>
</comment>
<evidence type="ECO:0000256" key="9">
    <source>
        <dbReference type="ARBA" id="ARBA00022989"/>
    </source>
</evidence>
<dbReference type="PROSITE" id="PS50927">
    <property type="entry name" value="BULB_LECTIN"/>
    <property type="match status" value="1"/>
</dbReference>
<evidence type="ECO:0000259" key="16">
    <source>
        <dbReference type="PROSITE" id="PS50026"/>
    </source>
</evidence>
<dbReference type="SUPFAM" id="SSF56112">
    <property type="entry name" value="Protein kinase-like (PK-like)"/>
    <property type="match status" value="1"/>
</dbReference>
<evidence type="ECO:0000256" key="3">
    <source>
        <dbReference type="ARBA" id="ARBA00022679"/>
    </source>
</evidence>
<keyword evidence="8 14" id="KW-0067">ATP-binding</keyword>
<dbReference type="AlphaFoldDB" id="A0AAP0IN22"/>
<keyword evidence="12" id="KW-0325">Glycoprotein</keyword>
<protein>
    <recommendedName>
        <fullName evidence="20">Non-specific serine/threonine protein kinase</fullName>
    </recommendedName>
</protein>
<dbReference type="CDD" id="cd00053">
    <property type="entry name" value="EGF"/>
    <property type="match status" value="1"/>
</dbReference>
<feature type="domain" description="EGF-like" evidence="16">
    <location>
        <begin position="344"/>
        <end position="383"/>
    </location>
</feature>
<dbReference type="Gene3D" id="3.30.200.20">
    <property type="entry name" value="Phosphorylase Kinase, domain 1"/>
    <property type="match status" value="1"/>
</dbReference>
<evidence type="ECO:0000259" key="17">
    <source>
        <dbReference type="PROSITE" id="PS50927"/>
    </source>
</evidence>
<keyword evidence="6 14" id="KW-0547">Nucleotide-binding</keyword>
<dbReference type="InterPro" id="IPR000719">
    <property type="entry name" value="Prot_kinase_dom"/>
</dbReference>
<keyword evidence="9" id="KW-1133">Transmembrane helix</keyword>
<evidence type="ECO:0000256" key="10">
    <source>
        <dbReference type="ARBA" id="ARBA00023136"/>
    </source>
</evidence>
<dbReference type="InterPro" id="IPR024171">
    <property type="entry name" value="SRK-like_kinase"/>
</dbReference>
<comment type="subcellular location">
    <subcellularLocation>
        <location evidence="1">Membrane</location>
        <topology evidence="1">Single-pass membrane protein</topology>
    </subcellularLocation>
</comment>
<evidence type="ECO:0000313" key="18">
    <source>
        <dbReference type="EMBL" id="KAK9118265.1"/>
    </source>
</evidence>
<dbReference type="Pfam" id="PF00069">
    <property type="entry name" value="Pkinase"/>
    <property type="match status" value="1"/>
</dbReference>
<evidence type="ECO:0008006" key="20">
    <source>
        <dbReference type="Google" id="ProtNLM"/>
    </source>
</evidence>
<dbReference type="InterPro" id="IPR008271">
    <property type="entry name" value="Ser/Thr_kinase_AS"/>
</dbReference>
<accession>A0AAP0IN22</accession>
<evidence type="ECO:0000256" key="4">
    <source>
        <dbReference type="ARBA" id="ARBA00022692"/>
    </source>
</evidence>
<dbReference type="InterPro" id="IPR000858">
    <property type="entry name" value="S_locus_glycoprot_dom"/>
</dbReference>
<evidence type="ECO:0000256" key="6">
    <source>
        <dbReference type="ARBA" id="ARBA00022741"/>
    </source>
</evidence>
<dbReference type="GO" id="GO:0005524">
    <property type="term" value="F:ATP binding"/>
    <property type="evidence" value="ECO:0007669"/>
    <property type="project" value="UniProtKB-UniRule"/>
</dbReference>
<dbReference type="PROSITE" id="PS00108">
    <property type="entry name" value="PROTEIN_KINASE_ST"/>
    <property type="match status" value="1"/>
</dbReference>
<dbReference type="FunFam" id="1.10.510.10:FF:000621">
    <property type="entry name" value="Serine/threonine-protein kinase"/>
    <property type="match status" value="1"/>
</dbReference>
<dbReference type="GO" id="GO:0048544">
    <property type="term" value="P:recognition of pollen"/>
    <property type="evidence" value="ECO:0007669"/>
    <property type="project" value="InterPro"/>
</dbReference>
<reference evidence="18 19" key="1">
    <citation type="submission" date="2024-01" db="EMBL/GenBank/DDBJ databases">
        <title>Genome assemblies of Stephania.</title>
        <authorList>
            <person name="Yang L."/>
        </authorList>
    </citation>
    <scope>NUCLEOTIDE SEQUENCE [LARGE SCALE GENOMIC DNA]</scope>
    <source>
        <strain evidence="18">JXDWG</strain>
        <tissue evidence="18">Leaf</tissue>
    </source>
</reference>
<dbReference type="InterPro" id="IPR001480">
    <property type="entry name" value="Bulb-type_lectin_dom"/>
</dbReference>
<comment type="caution">
    <text evidence="13">Lacks conserved residue(s) required for the propagation of feature annotation.</text>
</comment>
<keyword evidence="3" id="KW-0808">Transferase</keyword>
<evidence type="ECO:0000256" key="5">
    <source>
        <dbReference type="ARBA" id="ARBA00022729"/>
    </source>
</evidence>
<dbReference type="InterPro" id="IPR011009">
    <property type="entry name" value="Kinase-like_dom_sf"/>
</dbReference>
<evidence type="ECO:0000256" key="11">
    <source>
        <dbReference type="ARBA" id="ARBA00023157"/>
    </source>
</evidence>
<dbReference type="SMART" id="SM00220">
    <property type="entry name" value="S_TKc"/>
    <property type="match status" value="1"/>
</dbReference>
<dbReference type="Proteomes" id="UP001419268">
    <property type="component" value="Unassembled WGS sequence"/>
</dbReference>
<dbReference type="PIRSF" id="PIRSF000641">
    <property type="entry name" value="SRK"/>
    <property type="match status" value="1"/>
</dbReference>
<feature type="domain" description="Protein kinase" evidence="15">
    <location>
        <begin position="577"/>
        <end position="888"/>
    </location>
</feature>
<dbReference type="Pfam" id="PF00954">
    <property type="entry name" value="S_locus_glycop"/>
    <property type="match status" value="1"/>
</dbReference>
<evidence type="ECO:0000256" key="1">
    <source>
        <dbReference type="ARBA" id="ARBA00004167"/>
    </source>
</evidence>
<proteinExistence type="predicted"/>
<keyword evidence="5" id="KW-0732">Signal</keyword>
<evidence type="ECO:0000256" key="13">
    <source>
        <dbReference type="PROSITE-ProRule" id="PRU00076"/>
    </source>
</evidence>
<evidence type="ECO:0000256" key="12">
    <source>
        <dbReference type="ARBA" id="ARBA00023180"/>
    </source>
</evidence>
<dbReference type="PROSITE" id="PS50011">
    <property type="entry name" value="PROTEIN_KINASE_DOM"/>
    <property type="match status" value="1"/>
</dbReference>
<keyword evidence="10" id="KW-0472">Membrane</keyword>